<dbReference type="Pfam" id="PF06803">
    <property type="entry name" value="DUF1232"/>
    <property type="match status" value="1"/>
</dbReference>
<accession>A0ABT1CXH0</accession>
<reference evidence="7 8" key="1">
    <citation type="submission" date="2020-01" db="EMBL/GenBank/DDBJ databases">
        <title>Genomes of bacteria type strains.</title>
        <authorList>
            <person name="Chen J."/>
            <person name="Zhu S."/>
            <person name="Yang J."/>
        </authorList>
    </citation>
    <scope>NUCLEOTIDE SEQUENCE [LARGE SCALE GENOMIC DNA]</scope>
    <source>
        <strain evidence="7 8">DSM 16655</strain>
    </source>
</reference>
<evidence type="ECO:0000256" key="2">
    <source>
        <dbReference type="ARBA" id="ARBA00022692"/>
    </source>
</evidence>
<evidence type="ECO:0000256" key="1">
    <source>
        <dbReference type="ARBA" id="ARBA00004127"/>
    </source>
</evidence>
<evidence type="ECO:0000256" key="3">
    <source>
        <dbReference type="ARBA" id="ARBA00022989"/>
    </source>
</evidence>
<sequence length="125" mass="13709">MLTLSKLRSWAKTVKDNILALYLSARDERMPALPKWLALITVAYAISPIDLVPDFIPIVGYADDLILLPLLIMLCVRITPRDIWSESLAAAKRGNAPRLTGGKLAAFVIVIIWLSVLTTAVLGIV</sequence>
<dbReference type="InterPro" id="IPR010652">
    <property type="entry name" value="DUF1232"/>
</dbReference>
<protein>
    <submittedName>
        <fullName evidence="7">DUF1232 domain-containing protein</fullName>
    </submittedName>
</protein>
<comment type="subcellular location">
    <subcellularLocation>
        <location evidence="1">Endomembrane system</location>
        <topology evidence="1">Multi-pass membrane protein</topology>
    </subcellularLocation>
</comment>
<comment type="caution">
    <text evidence="7">The sequence shown here is derived from an EMBL/GenBank/DDBJ whole genome shotgun (WGS) entry which is preliminary data.</text>
</comment>
<feature type="domain" description="DUF1232" evidence="6">
    <location>
        <begin position="35"/>
        <end position="70"/>
    </location>
</feature>
<keyword evidence="4 5" id="KW-0472">Membrane</keyword>
<organism evidence="7 8">
    <name type="scientific">Hoeflea alexandrii</name>
    <dbReference type="NCBI Taxonomy" id="288436"/>
    <lineage>
        <taxon>Bacteria</taxon>
        <taxon>Pseudomonadati</taxon>
        <taxon>Pseudomonadota</taxon>
        <taxon>Alphaproteobacteria</taxon>
        <taxon>Hyphomicrobiales</taxon>
        <taxon>Rhizobiaceae</taxon>
        <taxon>Hoeflea</taxon>
    </lineage>
</organism>
<gene>
    <name evidence="7" type="ORF">GTW23_22200</name>
</gene>
<keyword evidence="8" id="KW-1185">Reference proteome</keyword>
<evidence type="ECO:0000259" key="6">
    <source>
        <dbReference type="Pfam" id="PF06803"/>
    </source>
</evidence>
<keyword evidence="2 5" id="KW-0812">Transmembrane</keyword>
<evidence type="ECO:0000313" key="8">
    <source>
        <dbReference type="Proteomes" id="UP001320715"/>
    </source>
</evidence>
<dbReference type="Proteomes" id="UP001320715">
    <property type="component" value="Unassembled WGS sequence"/>
</dbReference>
<dbReference type="RefSeq" id="WP_252917538.1">
    <property type="nucleotide sequence ID" value="NZ_JAAAML010000005.1"/>
</dbReference>
<evidence type="ECO:0000256" key="5">
    <source>
        <dbReference type="SAM" id="Phobius"/>
    </source>
</evidence>
<evidence type="ECO:0000256" key="4">
    <source>
        <dbReference type="ARBA" id="ARBA00023136"/>
    </source>
</evidence>
<name>A0ABT1CXH0_9HYPH</name>
<proteinExistence type="predicted"/>
<keyword evidence="3 5" id="KW-1133">Transmembrane helix</keyword>
<feature type="transmembrane region" description="Helical" evidence="5">
    <location>
        <begin position="104"/>
        <end position="124"/>
    </location>
</feature>
<evidence type="ECO:0000313" key="7">
    <source>
        <dbReference type="EMBL" id="MCO6410906.1"/>
    </source>
</evidence>
<dbReference type="EMBL" id="JAAAML010000005">
    <property type="protein sequence ID" value="MCO6410906.1"/>
    <property type="molecule type" value="Genomic_DNA"/>
</dbReference>